<sequence>MAPTTIRKAIGVVKDQTSIGIAKVSSNMAPELEVAIVKATSHDDDPAGEKYVREILHLTSYSRGYVSACVLAVSKRLGKTRDWIVALKCLMLIHRLLNDGDVVFQQEIMYATRRGTRLLNLSDFRDEAHSSSWDHSAFVRTYGFYLDQRLEMMVFDKKQSGSSRNGDVEERWRSPPGYDYNEFRDEPVYGMRRTRSSGDVRKESEMKDVTPLREMKPERLFGKMGHLHRLLDRFLACRPTGLAKNERMMLVALYPMIRESFKLYADICEVLAILLDKFFDMEYQDCVKAFDAYASAAKQIDELVGFYNWCKDIGVARSSDYPEVQRITSKLLETLEEFVRDRAKVTKSPERKVEPQPVEKEEEEEEPVPDMNEIKALPPPENYTPPPPTGPEPPKPVQEVTGDLVDLRDDGVTADDQGNKLALALFAGPVANNGNGSWEAFPSNGEPEVTSAWQNPAAESGKADWELALVETASNLSKQKNAMGGGLDPLLLNGMYDQGMVRQQVSTVQSGSGSASSVALPAPGKTPVLALPAPDGTVQTVGLDPFAASLSVPPPPYVQMADMEKKQQFLVQEQVVWQQYARDGMQGQASLSKISSGGYYAPGQPPMMPYGMPPAYGVGVPPAGYYYTPI</sequence>
<evidence type="ECO:0000256" key="1">
    <source>
        <dbReference type="ARBA" id="ARBA00004132"/>
    </source>
</evidence>
<dbReference type="PROSITE" id="PS50942">
    <property type="entry name" value="ENTH"/>
    <property type="match status" value="1"/>
</dbReference>
<dbReference type="GO" id="GO:0005905">
    <property type="term" value="C:clathrin-coated pit"/>
    <property type="evidence" value="ECO:0007669"/>
    <property type="project" value="UniProtKB-SubCell"/>
</dbReference>
<evidence type="ECO:0000256" key="5">
    <source>
        <dbReference type="ARBA" id="ARBA00023034"/>
    </source>
</evidence>
<evidence type="ECO:0000256" key="6">
    <source>
        <dbReference type="ARBA" id="ARBA00023136"/>
    </source>
</evidence>
<dbReference type="Proteomes" id="UP001630127">
    <property type="component" value="Unassembled WGS sequence"/>
</dbReference>
<evidence type="ECO:0000313" key="11">
    <source>
        <dbReference type="EMBL" id="KAL3497357.1"/>
    </source>
</evidence>
<reference evidence="11 12" key="1">
    <citation type="submission" date="2024-11" db="EMBL/GenBank/DDBJ databases">
        <title>A near-complete genome assembly of Cinchona calisaya.</title>
        <authorList>
            <person name="Lian D.C."/>
            <person name="Zhao X.W."/>
            <person name="Wei L."/>
        </authorList>
    </citation>
    <scope>NUCLEOTIDE SEQUENCE [LARGE SCALE GENOMIC DNA]</scope>
    <source>
        <tissue evidence="11">Nenye</tissue>
    </source>
</reference>
<comment type="caution">
    <text evidence="11">The sequence shown here is derived from an EMBL/GenBank/DDBJ whole genome shotgun (WGS) entry which is preliminary data.</text>
</comment>
<feature type="compositionally biased region" description="Pro residues" evidence="9">
    <location>
        <begin position="377"/>
        <end position="396"/>
    </location>
</feature>
<comment type="subcellular location">
    <subcellularLocation>
        <location evidence="1">Cytoplasmic vesicle</location>
        <location evidence="1">Clathrin-coated vesicle</location>
    </subcellularLocation>
    <subcellularLocation>
        <location evidence="2">Golgi apparatus</location>
    </subcellularLocation>
    <subcellularLocation>
        <location evidence="3">Membrane</location>
        <location evidence="3">Clathrin-coated pit</location>
    </subcellularLocation>
</comment>
<dbReference type="InterPro" id="IPR048050">
    <property type="entry name" value="ANTH_N_plant"/>
</dbReference>
<evidence type="ECO:0000256" key="9">
    <source>
        <dbReference type="SAM" id="MobiDB-lite"/>
    </source>
</evidence>
<name>A0ABD2XV07_9GENT</name>
<dbReference type="Gene3D" id="1.25.40.90">
    <property type="match status" value="1"/>
</dbReference>
<dbReference type="FunFam" id="1.20.58.150:FF:000005">
    <property type="entry name" value="putative clathrin assembly protein At2g25430"/>
    <property type="match status" value="1"/>
</dbReference>
<protein>
    <recommendedName>
        <fullName evidence="10">ENTH domain-containing protein</fullName>
    </recommendedName>
</protein>
<dbReference type="SUPFAM" id="SSF89009">
    <property type="entry name" value="GAT-like domain"/>
    <property type="match status" value="1"/>
</dbReference>
<keyword evidence="4" id="KW-0254">Endocytosis</keyword>
<dbReference type="CDD" id="cd16987">
    <property type="entry name" value="ANTH_N_AP180_plant"/>
    <property type="match status" value="1"/>
</dbReference>
<dbReference type="GO" id="GO:0005794">
    <property type="term" value="C:Golgi apparatus"/>
    <property type="evidence" value="ECO:0007669"/>
    <property type="project" value="UniProtKB-SubCell"/>
</dbReference>
<dbReference type="InterPro" id="IPR008942">
    <property type="entry name" value="ENTH_VHS"/>
</dbReference>
<keyword evidence="5" id="KW-0333">Golgi apparatus</keyword>
<evidence type="ECO:0000256" key="4">
    <source>
        <dbReference type="ARBA" id="ARBA00022583"/>
    </source>
</evidence>
<dbReference type="InterPro" id="IPR013809">
    <property type="entry name" value="ENTH"/>
</dbReference>
<dbReference type="InterPro" id="IPR011417">
    <property type="entry name" value="ANTH_dom"/>
</dbReference>
<dbReference type="PANTHER" id="PTHR22951:SF13">
    <property type="entry name" value="ASSEMBLY PROTEIN, PUTATIVE, EXPRESSED-RELATED"/>
    <property type="match status" value="1"/>
</dbReference>
<accession>A0ABD2XV07</accession>
<feature type="domain" description="ENTH" evidence="10">
    <location>
        <begin position="24"/>
        <end position="160"/>
    </location>
</feature>
<dbReference type="SUPFAM" id="SSF48464">
    <property type="entry name" value="ENTH/VHS domain"/>
    <property type="match status" value="1"/>
</dbReference>
<proteinExistence type="predicted"/>
<keyword evidence="12" id="KW-1185">Reference proteome</keyword>
<evidence type="ECO:0000256" key="7">
    <source>
        <dbReference type="ARBA" id="ARBA00023176"/>
    </source>
</evidence>
<dbReference type="SMART" id="SM00273">
    <property type="entry name" value="ENTH"/>
    <property type="match status" value="1"/>
</dbReference>
<dbReference type="Gene3D" id="1.20.58.150">
    <property type="entry name" value="ANTH domain"/>
    <property type="match status" value="1"/>
</dbReference>
<gene>
    <name evidence="11" type="ORF">ACH5RR_040089</name>
</gene>
<keyword evidence="6" id="KW-0472">Membrane</keyword>
<dbReference type="GO" id="GO:0030136">
    <property type="term" value="C:clathrin-coated vesicle"/>
    <property type="evidence" value="ECO:0007669"/>
    <property type="project" value="UniProtKB-SubCell"/>
</dbReference>
<keyword evidence="7" id="KW-0168">Coated pit</keyword>
<evidence type="ECO:0000256" key="3">
    <source>
        <dbReference type="ARBA" id="ARBA00004600"/>
    </source>
</evidence>
<dbReference type="InterPro" id="IPR045192">
    <property type="entry name" value="AP180-like"/>
</dbReference>
<dbReference type="GO" id="GO:0006897">
    <property type="term" value="P:endocytosis"/>
    <property type="evidence" value="ECO:0007669"/>
    <property type="project" value="UniProtKB-KW"/>
</dbReference>
<dbReference type="EMBL" id="JBJUIK010000017">
    <property type="protein sequence ID" value="KAL3497357.1"/>
    <property type="molecule type" value="Genomic_DNA"/>
</dbReference>
<keyword evidence="8" id="KW-0968">Cytoplasmic vesicle</keyword>
<dbReference type="AlphaFoldDB" id="A0ABD2XV07"/>
<evidence type="ECO:0000313" key="12">
    <source>
        <dbReference type="Proteomes" id="UP001630127"/>
    </source>
</evidence>
<feature type="compositionally biased region" description="Basic and acidic residues" evidence="9">
    <location>
        <begin position="343"/>
        <end position="359"/>
    </location>
</feature>
<evidence type="ECO:0000259" key="10">
    <source>
        <dbReference type="PROSITE" id="PS50942"/>
    </source>
</evidence>
<feature type="region of interest" description="Disordered" evidence="9">
    <location>
        <begin position="343"/>
        <end position="399"/>
    </location>
</feature>
<dbReference type="FunFam" id="1.25.40.90:FF:000019">
    <property type="entry name" value="Clathrin coat assembly protein"/>
    <property type="match status" value="1"/>
</dbReference>
<dbReference type="InterPro" id="IPR014712">
    <property type="entry name" value="ANTH_dom_sf"/>
</dbReference>
<evidence type="ECO:0000256" key="2">
    <source>
        <dbReference type="ARBA" id="ARBA00004555"/>
    </source>
</evidence>
<dbReference type="PANTHER" id="PTHR22951">
    <property type="entry name" value="CLATHRIN ASSEMBLY PROTEIN"/>
    <property type="match status" value="1"/>
</dbReference>
<evidence type="ECO:0000256" key="8">
    <source>
        <dbReference type="ARBA" id="ARBA00023329"/>
    </source>
</evidence>
<dbReference type="Pfam" id="PF07651">
    <property type="entry name" value="ANTH"/>
    <property type="match status" value="1"/>
</dbReference>
<organism evidence="11 12">
    <name type="scientific">Cinchona calisaya</name>
    <dbReference type="NCBI Taxonomy" id="153742"/>
    <lineage>
        <taxon>Eukaryota</taxon>
        <taxon>Viridiplantae</taxon>
        <taxon>Streptophyta</taxon>
        <taxon>Embryophyta</taxon>
        <taxon>Tracheophyta</taxon>
        <taxon>Spermatophyta</taxon>
        <taxon>Magnoliopsida</taxon>
        <taxon>eudicotyledons</taxon>
        <taxon>Gunneridae</taxon>
        <taxon>Pentapetalae</taxon>
        <taxon>asterids</taxon>
        <taxon>lamiids</taxon>
        <taxon>Gentianales</taxon>
        <taxon>Rubiaceae</taxon>
        <taxon>Cinchonoideae</taxon>
        <taxon>Cinchoneae</taxon>
        <taxon>Cinchona</taxon>
    </lineage>
</organism>